<feature type="compositionally biased region" description="Polar residues" evidence="7">
    <location>
        <begin position="81"/>
        <end position="91"/>
    </location>
</feature>
<reference evidence="9" key="1">
    <citation type="journal article" date="2019" name="Beilstein J. Org. Chem.">
        <title>Nanangenines: drimane sesquiterpenoids as the dominant metabolite cohort of a novel Australian fungus, Aspergillus nanangensis.</title>
        <authorList>
            <person name="Lacey H.J."/>
            <person name="Gilchrist C.L.M."/>
            <person name="Crombie A."/>
            <person name="Kalaitzis J.A."/>
            <person name="Vuong D."/>
            <person name="Rutledge P.J."/>
            <person name="Turner P."/>
            <person name="Pitt J.I."/>
            <person name="Lacey E."/>
            <person name="Chooi Y.H."/>
            <person name="Piggott A.M."/>
        </authorList>
    </citation>
    <scope>NUCLEOTIDE SEQUENCE</scope>
    <source>
        <strain evidence="9">MST-FP2251</strain>
    </source>
</reference>
<sequence length="795" mass="87752">MATWPNQHQKEQAIPQLSCALCRDRKLKCDKLDPCSNCTSSGVTCMPIYRPRLPRGRHARPVQPKAASSSSTAPTLPSGSRGNPTNSTMTPLTGDGDLRARLDRLESLVQGGVVGANAGEEADVDDLQEPISLIGSNMHTTTTPSFLETIGQDLSNRIRRLEGLVHETTQENVERNHNTEFQVGPEAVGFNDGSRREDASDPILVQSPQYIEVPRTPTQTKQSHGLSTDFWADIMDHEMHESHNSTSGLNNTLVLNSIALPRDKVAASKLCRVYLRNVDPIIKVLHRPSLSKWMIDGAPYLAGLPEESSRALEAAVCYSAANTMTELQCQQEFQKSKSIVVGVYRRMCEDAIEMAGLLTTRDITVMQAFVLYLIGRRTEERDTAVWALVALAIRITSGIGLNQEPGHVFRQGESFFDQQMRLRLWLTICLVDLQASFAEGSRPLIHHRDAASAVRYVAHINDTDFDKETNQPVPSQEELTDITFALVTYHVQAVGRLLNFASPGGSSTTAGTRGTSSDESLPPDALLFNADERRELVSEFQHHAFTLLHYCDPESSPYAWFTWHSTQSIVSAIRVSELLPFRCGPPPSHVSLPRPEGNRTLLLRALQNLEKAHLIRCDPRGDGFRWYITAPWLALSAAIMECSACTEVGLLRRAWPVIEASYREHAGSEIPLDCRLSRVPLAQLISETREKLMPLIQEAPGSNNSQEASKQGSSVTPPTSRKMIPGISYEASPVELKSQDVTLMAIDPSLPTSQSDIFDQYWATPDAMGSYSHRLDMGNTRHGGGLLLASPHGEL</sequence>
<dbReference type="SUPFAM" id="SSF57701">
    <property type="entry name" value="Zn2/Cys6 DNA-binding domain"/>
    <property type="match status" value="1"/>
</dbReference>
<keyword evidence="6" id="KW-0539">Nucleus</keyword>
<keyword evidence="2" id="KW-0479">Metal-binding</keyword>
<evidence type="ECO:0000256" key="1">
    <source>
        <dbReference type="ARBA" id="ARBA00004123"/>
    </source>
</evidence>
<dbReference type="GO" id="GO:0009893">
    <property type="term" value="P:positive regulation of metabolic process"/>
    <property type="evidence" value="ECO:0007669"/>
    <property type="project" value="UniProtKB-ARBA"/>
</dbReference>
<dbReference type="PROSITE" id="PS50048">
    <property type="entry name" value="ZN2_CY6_FUNGAL_2"/>
    <property type="match status" value="1"/>
</dbReference>
<dbReference type="GO" id="GO:0000981">
    <property type="term" value="F:DNA-binding transcription factor activity, RNA polymerase II-specific"/>
    <property type="evidence" value="ECO:0007669"/>
    <property type="project" value="InterPro"/>
</dbReference>
<dbReference type="AlphaFoldDB" id="A0AAD4GTU5"/>
<dbReference type="GO" id="GO:0006351">
    <property type="term" value="P:DNA-templated transcription"/>
    <property type="evidence" value="ECO:0007669"/>
    <property type="project" value="InterPro"/>
</dbReference>
<feature type="region of interest" description="Disordered" evidence="7">
    <location>
        <begin position="504"/>
        <end position="524"/>
    </location>
</feature>
<comment type="subcellular location">
    <subcellularLocation>
        <location evidence="1">Nucleus</location>
    </subcellularLocation>
</comment>
<evidence type="ECO:0000256" key="4">
    <source>
        <dbReference type="ARBA" id="ARBA00023125"/>
    </source>
</evidence>
<accession>A0AAD4GTU5</accession>
<protein>
    <recommendedName>
        <fullName evidence="8">Zn(2)-C6 fungal-type domain-containing protein</fullName>
    </recommendedName>
</protein>
<gene>
    <name evidence="9" type="ORF">FE257_007978</name>
</gene>
<feature type="domain" description="Zn(2)-C6 fungal-type" evidence="8">
    <location>
        <begin position="18"/>
        <end position="45"/>
    </location>
</feature>
<name>A0AAD4GTU5_ASPNN</name>
<dbReference type="InterPro" id="IPR050613">
    <property type="entry name" value="Sec_Metabolite_Reg"/>
</dbReference>
<keyword evidence="10" id="KW-1185">Reference proteome</keyword>
<evidence type="ECO:0000256" key="7">
    <source>
        <dbReference type="SAM" id="MobiDB-lite"/>
    </source>
</evidence>
<feature type="compositionally biased region" description="Polar residues" evidence="7">
    <location>
        <begin position="700"/>
        <end position="719"/>
    </location>
</feature>
<dbReference type="GO" id="GO:0008270">
    <property type="term" value="F:zinc ion binding"/>
    <property type="evidence" value="ECO:0007669"/>
    <property type="project" value="InterPro"/>
</dbReference>
<feature type="compositionally biased region" description="Low complexity" evidence="7">
    <location>
        <begin position="504"/>
        <end position="517"/>
    </location>
</feature>
<dbReference type="PANTHER" id="PTHR31001:SF50">
    <property type="entry name" value="ZN(II)2CYS6 TRANSCRIPTION FACTOR (EUROFUNG)"/>
    <property type="match status" value="1"/>
</dbReference>
<dbReference type="Pfam" id="PF00172">
    <property type="entry name" value="Zn_clus"/>
    <property type="match status" value="1"/>
</dbReference>
<feature type="region of interest" description="Disordered" evidence="7">
    <location>
        <begin position="49"/>
        <end position="96"/>
    </location>
</feature>
<dbReference type="InterPro" id="IPR007219">
    <property type="entry name" value="XnlR_reg_dom"/>
</dbReference>
<comment type="caution">
    <text evidence="9">The sequence shown here is derived from an EMBL/GenBank/DDBJ whole genome shotgun (WGS) entry which is preliminary data.</text>
</comment>
<evidence type="ECO:0000313" key="10">
    <source>
        <dbReference type="Proteomes" id="UP001194746"/>
    </source>
</evidence>
<dbReference type="PANTHER" id="PTHR31001">
    <property type="entry name" value="UNCHARACTERIZED TRANSCRIPTIONAL REGULATORY PROTEIN"/>
    <property type="match status" value="1"/>
</dbReference>
<dbReference type="Gene3D" id="4.10.240.10">
    <property type="entry name" value="Zn(2)-C6 fungal-type DNA-binding domain"/>
    <property type="match status" value="1"/>
</dbReference>
<dbReference type="SMART" id="SM00906">
    <property type="entry name" value="Fungal_trans"/>
    <property type="match status" value="1"/>
</dbReference>
<dbReference type="Proteomes" id="UP001194746">
    <property type="component" value="Unassembled WGS sequence"/>
</dbReference>
<dbReference type="InterPro" id="IPR036864">
    <property type="entry name" value="Zn2-C6_fun-type_DNA-bd_sf"/>
</dbReference>
<evidence type="ECO:0000256" key="3">
    <source>
        <dbReference type="ARBA" id="ARBA00023015"/>
    </source>
</evidence>
<dbReference type="GO" id="GO:0003677">
    <property type="term" value="F:DNA binding"/>
    <property type="evidence" value="ECO:0007669"/>
    <property type="project" value="UniProtKB-KW"/>
</dbReference>
<dbReference type="SMART" id="SM00066">
    <property type="entry name" value="GAL4"/>
    <property type="match status" value="1"/>
</dbReference>
<feature type="compositionally biased region" description="Low complexity" evidence="7">
    <location>
        <begin position="66"/>
        <end position="80"/>
    </location>
</feature>
<dbReference type="Pfam" id="PF04082">
    <property type="entry name" value="Fungal_trans"/>
    <property type="match status" value="1"/>
</dbReference>
<evidence type="ECO:0000313" key="9">
    <source>
        <dbReference type="EMBL" id="KAF9889001.1"/>
    </source>
</evidence>
<reference evidence="9" key="2">
    <citation type="submission" date="2020-02" db="EMBL/GenBank/DDBJ databases">
        <authorList>
            <person name="Gilchrist C.L.M."/>
            <person name="Chooi Y.-H."/>
        </authorList>
    </citation>
    <scope>NUCLEOTIDE SEQUENCE</scope>
    <source>
        <strain evidence="9">MST-FP2251</strain>
    </source>
</reference>
<dbReference type="InterPro" id="IPR001138">
    <property type="entry name" value="Zn2Cys6_DnaBD"/>
</dbReference>
<evidence type="ECO:0000256" key="2">
    <source>
        <dbReference type="ARBA" id="ARBA00022723"/>
    </source>
</evidence>
<organism evidence="9 10">
    <name type="scientific">Aspergillus nanangensis</name>
    <dbReference type="NCBI Taxonomy" id="2582783"/>
    <lineage>
        <taxon>Eukaryota</taxon>
        <taxon>Fungi</taxon>
        <taxon>Dikarya</taxon>
        <taxon>Ascomycota</taxon>
        <taxon>Pezizomycotina</taxon>
        <taxon>Eurotiomycetes</taxon>
        <taxon>Eurotiomycetidae</taxon>
        <taxon>Eurotiales</taxon>
        <taxon>Aspergillaceae</taxon>
        <taxon>Aspergillus</taxon>
        <taxon>Aspergillus subgen. Circumdati</taxon>
    </lineage>
</organism>
<dbReference type="EMBL" id="VCAU01000040">
    <property type="protein sequence ID" value="KAF9889001.1"/>
    <property type="molecule type" value="Genomic_DNA"/>
</dbReference>
<evidence type="ECO:0000256" key="6">
    <source>
        <dbReference type="ARBA" id="ARBA00023242"/>
    </source>
</evidence>
<feature type="region of interest" description="Disordered" evidence="7">
    <location>
        <begin position="699"/>
        <end position="724"/>
    </location>
</feature>
<evidence type="ECO:0000259" key="8">
    <source>
        <dbReference type="PROSITE" id="PS50048"/>
    </source>
</evidence>
<evidence type="ECO:0000256" key="5">
    <source>
        <dbReference type="ARBA" id="ARBA00023163"/>
    </source>
</evidence>
<dbReference type="GO" id="GO:0005634">
    <property type="term" value="C:nucleus"/>
    <property type="evidence" value="ECO:0007669"/>
    <property type="project" value="UniProtKB-SubCell"/>
</dbReference>
<keyword evidence="3" id="KW-0805">Transcription regulation</keyword>
<proteinExistence type="predicted"/>
<keyword evidence="5" id="KW-0804">Transcription</keyword>
<keyword evidence="4" id="KW-0238">DNA-binding</keyword>
<dbReference type="CDD" id="cd12148">
    <property type="entry name" value="fungal_TF_MHR"/>
    <property type="match status" value="1"/>
</dbReference>
<dbReference type="CDD" id="cd00067">
    <property type="entry name" value="GAL4"/>
    <property type="match status" value="1"/>
</dbReference>
<dbReference type="PROSITE" id="PS00463">
    <property type="entry name" value="ZN2_CY6_FUNGAL_1"/>
    <property type="match status" value="1"/>
</dbReference>